<dbReference type="Proteomes" id="UP000677305">
    <property type="component" value="Chromosome"/>
</dbReference>
<accession>A0A8J8SB07</accession>
<protein>
    <submittedName>
        <fullName evidence="1">Uncharacterized protein</fullName>
    </submittedName>
</protein>
<dbReference type="KEGG" id="vgu:HYG85_02945"/>
<dbReference type="RefSeq" id="WP_212692213.1">
    <property type="nucleotide sequence ID" value="NZ_CP058561.1"/>
</dbReference>
<dbReference type="EMBL" id="CP058561">
    <property type="protein sequence ID" value="QUH27925.1"/>
    <property type="molecule type" value="Genomic_DNA"/>
</dbReference>
<proteinExistence type="predicted"/>
<organism evidence="1 2">
    <name type="scientific">Vallitalea guaymasensis</name>
    <dbReference type="NCBI Taxonomy" id="1185412"/>
    <lineage>
        <taxon>Bacteria</taxon>
        <taxon>Bacillati</taxon>
        <taxon>Bacillota</taxon>
        <taxon>Clostridia</taxon>
        <taxon>Lachnospirales</taxon>
        <taxon>Vallitaleaceae</taxon>
        <taxon>Vallitalea</taxon>
    </lineage>
</organism>
<gene>
    <name evidence="1" type="ORF">HYG85_02945</name>
</gene>
<keyword evidence="2" id="KW-1185">Reference proteome</keyword>
<name>A0A8J8SB07_9FIRM</name>
<evidence type="ECO:0000313" key="1">
    <source>
        <dbReference type="EMBL" id="QUH27925.1"/>
    </source>
</evidence>
<reference evidence="1 2" key="1">
    <citation type="submission" date="2020-07" db="EMBL/GenBank/DDBJ databases">
        <title>Vallitalea guaymasensis genome.</title>
        <authorList>
            <person name="Postec A."/>
        </authorList>
    </citation>
    <scope>NUCLEOTIDE SEQUENCE [LARGE SCALE GENOMIC DNA]</scope>
    <source>
        <strain evidence="1 2">Ra1766G1</strain>
    </source>
</reference>
<dbReference type="AlphaFoldDB" id="A0A8J8SB07"/>
<evidence type="ECO:0000313" key="2">
    <source>
        <dbReference type="Proteomes" id="UP000677305"/>
    </source>
</evidence>
<sequence length="152" mass="17087">MGVEAINGIKDRKFAKAGYERKIQAIKRVNRVCNEKFKKTVENEIKRIIPNVNIHIGNIPYGNKALKCFALGCVAQGNIKNISVEQCVLDKMENNKEFKYRVFKNLTKQFNEFVPSAGDIKVLAQGTIINEDGSVDGWILGSPNILYVNLLT</sequence>